<dbReference type="InterPro" id="IPR052550">
    <property type="entry name" value="Pyrimidine_5'-ntase_YjjG"/>
</dbReference>
<dbReference type="OrthoDB" id="9802350at2"/>
<dbReference type="NCBIfam" id="TIGR01509">
    <property type="entry name" value="HAD-SF-IA-v3"/>
    <property type="match status" value="1"/>
</dbReference>
<dbReference type="InterPro" id="IPR023198">
    <property type="entry name" value="PGP-like_dom2"/>
</dbReference>
<dbReference type="InterPro" id="IPR011951">
    <property type="entry name" value="HAD-SF_hydro_IA_YjjG/PynA"/>
</dbReference>
<dbReference type="InterPro" id="IPR036412">
    <property type="entry name" value="HAD-like_sf"/>
</dbReference>
<name>A0A6A8MCW6_9LACO</name>
<evidence type="ECO:0000313" key="1">
    <source>
        <dbReference type="EMBL" id="MST86722.1"/>
    </source>
</evidence>
<evidence type="ECO:0000313" key="2">
    <source>
        <dbReference type="Proteomes" id="UP000438120"/>
    </source>
</evidence>
<dbReference type="InterPro" id="IPR006439">
    <property type="entry name" value="HAD-SF_hydro_IA"/>
</dbReference>
<dbReference type="PANTHER" id="PTHR47478">
    <property type="match status" value="1"/>
</dbReference>
<dbReference type="SFLD" id="SFLDS00003">
    <property type="entry name" value="Haloacid_Dehalogenase"/>
    <property type="match status" value="1"/>
</dbReference>
<sequence length="234" mass="26987">MDERKIYTHFLFDLDDTIFDFPAAELHGLEKVYAALDMKLSHEDHQHYSAFNKELWDDIDAGRLTRDEMQARRFPEFFQNEYGLQLENNAELVKIYQQGLAESHELLPNAAKVIRRLHQQGHYLAIVSNGLLKVQQAKLADVGLLDCFNDLFISREIGHMKPNPEFFEYVLAHSKCNTANTLVIGDSLKTDMLGAKRAGLDSVWYNRHKRPNQTLVHPTYTISDLLELEEIVNG</sequence>
<gene>
    <name evidence="1" type="ORF">FYJ62_03480</name>
</gene>
<dbReference type="AlphaFoldDB" id="A0A6A8MCW6"/>
<comment type="caution">
    <text evidence="1">The sequence shown here is derived from an EMBL/GenBank/DDBJ whole genome shotgun (WGS) entry which is preliminary data.</text>
</comment>
<dbReference type="PRINTS" id="PR00413">
    <property type="entry name" value="HADHALOGNASE"/>
</dbReference>
<dbReference type="NCBIfam" id="TIGR02254">
    <property type="entry name" value="YjjG_YfnB"/>
    <property type="match status" value="1"/>
</dbReference>
<dbReference type="NCBIfam" id="TIGR01549">
    <property type="entry name" value="HAD-SF-IA-v1"/>
    <property type="match status" value="1"/>
</dbReference>
<dbReference type="PANTHER" id="PTHR47478:SF1">
    <property type="entry name" value="PYRIMIDINE 5'-NUCLEOTIDASE YJJG"/>
    <property type="match status" value="1"/>
</dbReference>
<protein>
    <submittedName>
        <fullName evidence="1">Noncanonical pyrimidine nucleotidase, YjjG family</fullName>
    </submittedName>
</protein>
<dbReference type="Gene3D" id="1.10.150.240">
    <property type="entry name" value="Putative phosphatase, domain 2"/>
    <property type="match status" value="1"/>
</dbReference>
<accession>A0A6A8MCW6</accession>
<dbReference type="GO" id="GO:0008253">
    <property type="term" value="F:5'-nucleotidase activity"/>
    <property type="evidence" value="ECO:0007669"/>
    <property type="project" value="InterPro"/>
</dbReference>
<proteinExistence type="predicted"/>
<dbReference type="SFLD" id="SFLDG01129">
    <property type="entry name" value="C1.5:_HAD__Beta-PGM__Phosphata"/>
    <property type="match status" value="1"/>
</dbReference>
<dbReference type="EMBL" id="VUMX01000006">
    <property type="protein sequence ID" value="MST86722.1"/>
    <property type="molecule type" value="Genomic_DNA"/>
</dbReference>
<dbReference type="Gene3D" id="3.40.50.1000">
    <property type="entry name" value="HAD superfamily/HAD-like"/>
    <property type="match status" value="1"/>
</dbReference>
<dbReference type="InterPro" id="IPR023214">
    <property type="entry name" value="HAD_sf"/>
</dbReference>
<dbReference type="Proteomes" id="UP000438120">
    <property type="component" value="Unassembled WGS sequence"/>
</dbReference>
<reference evidence="1 2" key="1">
    <citation type="submission" date="2019-08" db="EMBL/GenBank/DDBJ databases">
        <title>In-depth cultivation of the pig gut microbiome towards novel bacterial diversity and tailored functional studies.</title>
        <authorList>
            <person name="Wylensek D."/>
            <person name="Hitch T.C.A."/>
            <person name="Clavel T."/>
        </authorList>
    </citation>
    <scope>NUCLEOTIDE SEQUENCE [LARGE SCALE GENOMIC DNA]</scope>
    <source>
        <strain evidence="1 2">Bifido-178-WT-2B</strain>
    </source>
</reference>
<organism evidence="1 2">
    <name type="scientific">Lactobacillus porci</name>
    <dbReference type="NCBI Taxonomy" id="2012477"/>
    <lineage>
        <taxon>Bacteria</taxon>
        <taxon>Bacillati</taxon>
        <taxon>Bacillota</taxon>
        <taxon>Bacilli</taxon>
        <taxon>Lactobacillales</taxon>
        <taxon>Lactobacillaceae</taxon>
        <taxon>Lactobacillus</taxon>
    </lineage>
</organism>
<dbReference type="SUPFAM" id="SSF56784">
    <property type="entry name" value="HAD-like"/>
    <property type="match status" value="1"/>
</dbReference>
<dbReference type="Pfam" id="PF00702">
    <property type="entry name" value="Hydrolase"/>
    <property type="match status" value="1"/>
</dbReference>
<dbReference type="RefSeq" id="WP_154547762.1">
    <property type="nucleotide sequence ID" value="NZ_VUMX01000006.1"/>
</dbReference>
<keyword evidence="2" id="KW-1185">Reference proteome</keyword>